<comment type="subunit">
    <text evidence="7">Component of the Mediator complex.</text>
</comment>
<accession>A0A7S0USE9</accession>
<proteinExistence type="inferred from homology"/>
<dbReference type="InterPro" id="IPR008831">
    <property type="entry name" value="Mediator_Med31"/>
</dbReference>
<evidence type="ECO:0000256" key="4">
    <source>
        <dbReference type="ARBA" id="ARBA00023159"/>
    </source>
</evidence>
<evidence type="ECO:0000256" key="5">
    <source>
        <dbReference type="ARBA" id="ARBA00023163"/>
    </source>
</evidence>
<comment type="subcellular location">
    <subcellularLocation>
        <location evidence="1 7">Nucleus</location>
    </subcellularLocation>
</comment>
<dbReference type="Gene3D" id="1.10.10.1340">
    <property type="entry name" value="Mediator of RNA polymerase II, submodule Med31 (Soh1)"/>
    <property type="match status" value="1"/>
</dbReference>
<feature type="compositionally biased region" description="Low complexity" evidence="8">
    <location>
        <begin position="149"/>
        <end position="160"/>
    </location>
</feature>
<gene>
    <name evidence="9" type="ORF">PPAR00522_LOCUS6744</name>
</gene>
<dbReference type="PANTHER" id="PTHR13186">
    <property type="entry name" value="MEDIATOR OF RNA POLYMERASE II TRANSCRIPTION SUBUNIT 31"/>
    <property type="match status" value="1"/>
</dbReference>
<dbReference type="Pfam" id="PF05669">
    <property type="entry name" value="Med31"/>
    <property type="match status" value="1"/>
</dbReference>
<name>A0A7S0USE9_9CHLO</name>
<feature type="compositionally biased region" description="Basic and acidic residues" evidence="8">
    <location>
        <begin position="10"/>
        <end position="23"/>
    </location>
</feature>
<protein>
    <recommendedName>
        <fullName evidence="7">Mediator of RNA polymerase II transcription subunit 31</fullName>
    </recommendedName>
</protein>
<feature type="region of interest" description="Disordered" evidence="8">
    <location>
        <begin position="1"/>
        <end position="23"/>
    </location>
</feature>
<sequence length="160" mass="19089">MNSSLPMPQNDDKPLDEKKDERRHYTEQELGINSVERFSVELEFVQCLANPLYLNHLAVSKYFDDPAFVNYLKYLLYWTDPKYAQFIVYPQCLYFLEELQSKEFRDAIANYTYAEEVQKQQNTFFRNFWKSRMKEANEEACSTKKETSSENTTITTHSNQ</sequence>
<keyword evidence="3 7" id="KW-0805">Transcription regulation</keyword>
<keyword evidence="6 7" id="KW-0539">Nucleus</keyword>
<dbReference type="AlphaFoldDB" id="A0A7S0USE9"/>
<evidence type="ECO:0000256" key="1">
    <source>
        <dbReference type="ARBA" id="ARBA00004123"/>
    </source>
</evidence>
<keyword evidence="4 7" id="KW-0010">Activator</keyword>
<dbReference type="GO" id="GO:0006355">
    <property type="term" value="P:regulation of DNA-templated transcription"/>
    <property type="evidence" value="ECO:0007669"/>
    <property type="project" value="InterPro"/>
</dbReference>
<dbReference type="EMBL" id="HBFM01010619">
    <property type="protein sequence ID" value="CAD8770343.1"/>
    <property type="molecule type" value="Transcribed_RNA"/>
</dbReference>
<evidence type="ECO:0000256" key="3">
    <source>
        <dbReference type="ARBA" id="ARBA00023015"/>
    </source>
</evidence>
<reference evidence="9" key="1">
    <citation type="submission" date="2021-01" db="EMBL/GenBank/DDBJ databases">
        <authorList>
            <person name="Corre E."/>
            <person name="Pelletier E."/>
            <person name="Niang G."/>
            <person name="Scheremetjew M."/>
            <person name="Finn R."/>
            <person name="Kale V."/>
            <person name="Holt S."/>
            <person name="Cochrane G."/>
            <person name="Meng A."/>
            <person name="Brown T."/>
            <person name="Cohen L."/>
        </authorList>
    </citation>
    <scope>NUCLEOTIDE SEQUENCE</scope>
    <source>
        <strain evidence="9">SAG 63-3</strain>
    </source>
</reference>
<evidence type="ECO:0000256" key="2">
    <source>
        <dbReference type="ARBA" id="ARBA00006378"/>
    </source>
</evidence>
<dbReference type="GO" id="GO:0016592">
    <property type="term" value="C:mediator complex"/>
    <property type="evidence" value="ECO:0007669"/>
    <property type="project" value="InterPro"/>
</dbReference>
<keyword evidence="5 7" id="KW-0804">Transcription</keyword>
<dbReference type="GO" id="GO:0003712">
    <property type="term" value="F:transcription coregulator activity"/>
    <property type="evidence" value="ECO:0007669"/>
    <property type="project" value="InterPro"/>
</dbReference>
<feature type="region of interest" description="Disordered" evidence="8">
    <location>
        <begin position="140"/>
        <end position="160"/>
    </location>
</feature>
<evidence type="ECO:0000313" key="9">
    <source>
        <dbReference type="EMBL" id="CAD8770343.1"/>
    </source>
</evidence>
<dbReference type="InterPro" id="IPR038089">
    <property type="entry name" value="Med31_sf"/>
</dbReference>
<evidence type="ECO:0000256" key="8">
    <source>
        <dbReference type="SAM" id="MobiDB-lite"/>
    </source>
</evidence>
<comment type="similarity">
    <text evidence="2 7">Belongs to the Mediator complex subunit 31 family.</text>
</comment>
<organism evidence="9">
    <name type="scientific">Polytomella parva</name>
    <dbReference type="NCBI Taxonomy" id="51329"/>
    <lineage>
        <taxon>Eukaryota</taxon>
        <taxon>Viridiplantae</taxon>
        <taxon>Chlorophyta</taxon>
        <taxon>core chlorophytes</taxon>
        <taxon>Chlorophyceae</taxon>
        <taxon>CS clade</taxon>
        <taxon>Chlamydomonadales</taxon>
        <taxon>Chlamydomonadaceae</taxon>
        <taxon>Polytomella</taxon>
    </lineage>
</organism>
<evidence type="ECO:0000256" key="6">
    <source>
        <dbReference type="ARBA" id="ARBA00023242"/>
    </source>
</evidence>
<comment type="function">
    <text evidence="7">Component of the Mediator complex, a coactivator involved in the regulated transcription of nearly all RNA polymerase II-dependent genes. Mediator functions as a bridge to convey information from gene-specific regulatory proteins to the basal RNA polymerase II transcription machinery. Mediator is recruited to promoters by direct interactions with regulatory proteins and serves as a scaffold for the assembly of a functional preinitiation complex with RNA polymerase II and the general transcription factors.</text>
</comment>
<evidence type="ECO:0000256" key="7">
    <source>
        <dbReference type="RuleBase" id="RU364129"/>
    </source>
</evidence>